<dbReference type="PANTHER" id="PTHR10744">
    <property type="entry name" value="40S RIBOSOMAL PROTEIN S11 FAMILY MEMBER"/>
    <property type="match status" value="1"/>
</dbReference>
<dbReference type="InterPro" id="IPR019979">
    <property type="entry name" value="Ribosomal_uS17_CS"/>
</dbReference>
<gene>
    <name evidence="6" type="primary">rpsQ</name>
    <name evidence="8" type="ORF">A6A40_01890</name>
</gene>
<proteinExistence type="inferred from homology"/>
<evidence type="ECO:0000256" key="3">
    <source>
        <dbReference type="ARBA" id="ARBA00022884"/>
    </source>
</evidence>
<comment type="function">
    <text evidence="6">One of the primary rRNA binding proteins, it binds specifically to the 5'-end of 16S ribosomal RNA.</text>
</comment>
<dbReference type="STRING" id="1226968.A6A40_01890"/>
<dbReference type="PROSITE" id="PS00056">
    <property type="entry name" value="RIBOSOMAL_S17"/>
    <property type="match status" value="1"/>
</dbReference>
<evidence type="ECO:0000313" key="9">
    <source>
        <dbReference type="Proteomes" id="UP000077405"/>
    </source>
</evidence>
<evidence type="ECO:0000256" key="6">
    <source>
        <dbReference type="HAMAP-Rule" id="MF_01345"/>
    </source>
</evidence>
<dbReference type="AlphaFoldDB" id="A0A161JB38"/>
<dbReference type="Proteomes" id="UP000077405">
    <property type="component" value="Chromosome"/>
</dbReference>
<dbReference type="HAMAP" id="MF_01345_B">
    <property type="entry name" value="Ribosomal_uS17_B"/>
    <property type="match status" value="1"/>
</dbReference>
<comment type="similarity">
    <text evidence="1 6 7">Belongs to the universal ribosomal protein uS17 family.</text>
</comment>
<dbReference type="NCBIfam" id="NF004123">
    <property type="entry name" value="PRK05610.1"/>
    <property type="match status" value="1"/>
</dbReference>
<dbReference type="PANTHER" id="PTHR10744:SF1">
    <property type="entry name" value="SMALL RIBOSOMAL SUBUNIT PROTEIN US17M"/>
    <property type="match status" value="1"/>
</dbReference>
<keyword evidence="4 6" id="KW-0689">Ribosomal protein</keyword>
<evidence type="ECO:0000256" key="7">
    <source>
        <dbReference type="RuleBase" id="RU003872"/>
    </source>
</evidence>
<evidence type="ECO:0000313" key="8">
    <source>
        <dbReference type="EMBL" id="ANC90751.1"/>
    </source>
</evidence>
<dbReference type="EMBL" id="CP015285">
    <property type="protein sequence ID" value="ANC90751.1"/>
    <property type="molecule type" value="Genomic_DNA"/>
</dbReference>
<dbReference type="Pfam" id="PF00366">
    <property type="entry name" value="Ribosomal_S17"/>
    <property type="match status" value="1"/>
</dbReference>
<dbReference type="InterPro" id="IPR000266">
    <property type="entry name" value="Ribosomal_uS17"/>
</dbReference>
<keyword evidence="5 6" id="KW-0687">Ribonucleoprotein</keyword>
<evidence type="ECO:0000256" key="2">
    <source>
        <dbReference type="ARBA" id="ARBA00022730"/>
    </source>
</evidence>
<organism evidence="8 9">
    <name type="scientific">Azospirillum humicireducens</name>
    <dbReference type="NCBI Taxonomy" id="1226968"/>
    <lineage>
        <taxon>Bacteria</taxon>
        <taxon>Pseudomonadati</taxon>
        <taxon>Pseudomonadota</taxon>
        <taxon>Alphaproteobacteria</taxon>
        <taxon>Rhodospirillales</taxon>
        <taxon>Azospirillaceae</taxon>
        <taxon>Azospirillum</taxon>
    </lineage>
</organism>
<dbReference type="GO" id="GO:0003735">
    <property type="term" value="F:structural constituent of ribosome"/>
    <property type="evidence" value="ECO:0007669"/>
    <property type="project" value="UniProtKB-UniRule"/>
</dbReference>
<dbReference type="Gene3D" id="2.40.50.140">
    <property type="entry name" value="Nucleic acid-binding proteins"/>
    <property type="match status" value="1"/>
</dbReference>
<evidence type="ECO:0000256" key="4">
    <source>
        <dbReference type="ARBA" id="ARBA00022980"/>
    </source>
</evidence>
<reference evidence="8 9" key="1">
    <citation type="journal article" date="2013" name="Int. J. Syst. Evol. Microbiol.">
        <title>Azospirillum humicireducens sp. nov., a nitrogen-fixing bacterium isolated from a microbial fuel cell.</title>
        <authorList>
            <person name="Zhou S."/>
            <person name="Han L."/>
            <person name="Wang Y."/>
            <person name="Yang G."/>
            <person name="Zhuang L."/>
            <person name="Hu P."/>
        </authorList>
    </citation>
    <scope>NUCLEOTIDE SEQUENCE [LARGE SCALE GENOMIC DNA]</scope>
    <source>
        <strain evidence="8 9">SgZ-5</strain>
    </source>
</reference>
<comment type="subunit">
    <text evidence="6">Part of the 30S ribosomal subunit.</text>
</comment>
<dbReference type="PRINTS" id="PR00973">
    <property type="entry name" value="RIBOSOMALS17"/>
</dbReference>
<dbReference type="KEGG" id="ahu:A6A40_01890"/>
<dbReference type="CDD" id="cd00364">
    <property type="entry name" value="Ribosomal_uS17"/>
    <property type="match status" value="1"/>
</dbReference>
<dbReference type="GO" id="GO:0006412">
    <property type="term" value="P:translation"/>
    <property type="evidence" value="ECO:0007669"/>
    <property type="project" value="UniProtKB-UniRule"/>
</dbReference>
<keyword evidence="3 6" id="KW-0694">RNA-binding</keyword>
<dbReference type="InterPro" id="IPR012340">
    <property type="entry name" value="NA-bd_OB-fold"/>
</dbReference>
<keyword evidence="2 6" id="KW-0699">rRNA-binding</keyword>
<dbReference type="GO" id="GO:0022627">
    <property type="term" value="C:cytosolic small ribosomal subunit"/>
    <property type="evidence" value="ECO:0007669"/>
    <property type="project" value="UniProtKB-UniRule"/>
</dbReference>
<dbReference type="NCBIfam" id="TIGR03635">
    <property type="entry name" value="uS17_bact"/>
    <property type="match status" value="1"/>
</dbReference>
<dbReference type="RefSeq" id="WP_014246895.1">
    <property type="nucleotide sequence ID" value="NZ_CP015285.1"/>
</dbReference>
<name>A0A161JB38_9PROT</name>
<dbReference type="OrthoDB" id="9811714at2"/>
<keyword evidence="9" id="KW-1185">Reference proteome</keyword>
<dbReference type="InterPro" id="IPR019984">
    <property type="entry name" value="Ribosomal_uS17_bact/chlr"/>
</dbReference>
<accession>A0A161JB38</accession>
<protein>
    <recommendedName>
        <fullName evidence="6">Small ribosomal subunit protein uS17</fullName>
    </recommendedName>
</protein>
<sequence length="84" mass="9421">MPRRVLQGTVVSDKCDKTVTVLVERRVMHPVYKKFIRQSKKYAAHDEGNLFKVGDTVSIIECRPISKSKRWTVVTESAADSGAA</sequence>
<dbReference type="SUPFAM" id="SSF50249">
    <property type="entry name" value="Nucleic acid-binding proteins"/>
    <property type="match status" value="1"/>
</dbReference>
<evidence type="ECO:0000256" key="5">
    <source>
        <dbReference type="ARBA" id="ARBA00023274"/>
    </source>
</evidence>
<evidence type="ECO:0000256" key="1">
    <source>
        <dbReference type="ARBA" id="ARBA00010254"/>
    </source>
</evidence>
<dbReference type="GO" id="GO:0019843">
    <property type="term" value="F:rRNA binding"/>
    <property type="evidence" value="ECO:0007669"/>
    <property type="project" value="UniProtKB-UniRule"/>
</dbReference>